<name>A0AAF0BER1_PORGN</name>
<organism evidence="8 9">
    <name type="scientific">Porphyromonas gingivalis</name>
    <name type="common">Bacteroides gingivalis</name>
    <dbReference type="NCBI Taxonomy" id="837"/>
    <lineage>
        <taxon>Bacteria</taxon>
        <taxon>Pseudomonadati</taxon>
        <taxon>Bacteroidota</taxon>
        <taxon>Bacteroidia</taxon>
        <taxon>Bacteroidales</taxon>
        <taxon>Porphyromonadaceae</taxon>
        <taxon>Porphyromonas</taxon>
    </lineage>
</organism>
<keyword evidence="2" id="KW-0540">Nuclease</keyword>
<protein>
    <submittedName>
        <fullName evidence="8">YicC family protein</fullName>
    </submittedName>
</protein>
<dbReference type="Pfam" id="PF08340">
    <property type="entry name" value="YicC-like_C"/>
    <property type="match status" value="1"/>
</dbReference>
<evidence type="ECO:0000259" key="6">
    <source>
        <dbReference type="Pfam" id="PF03755"/>
    </source>
</evidence>
<dbReference type="GO" id="GO:0016787">
    <property type="term" value="F:hydrolase activity"/>
    <property type="evidence" value="ECO:0007669"/>
    <property type="project" value="UniProtKB-KW"/>
</dbReference>
<keyword evidence="4" id="KW-0378">Hydrolase</keyword>
<dbReference type="RefSeq" id="WP_077082910.1">
    <property type="nucleotide sequence ID" value="NZ_CP073349.1"/>
</dbReference>
<feature type="domain" description="Endoribonuclease YicC-like N-terminal" evidence="6">
    <location>
        <begin position="2"/>
        <end position="163"/>
    </location>
</feature>
<accession>A0AAF0BER1</accession>
<gene>
    <name evidence="8" type="ORF">NY151_02915</name>
</gene>
<evidence type="ECO:0000256" key="1">
    <source>
        <dbReference type="ARBA" id="ARBA00001968"/>
    </source>
</evidence>
<dbReference type="InterPro" id="IPR005229">
    <property type="entry name" value="YicC/YloC-like"/>
</dbReference>
<dbReference type="GO" id="GO:0004521">
    <property type="term" value="F:RNA endonuclease activity"/>
    <property type="evidence" value="ECO:0007669"/>
    <property type="project" value="InterPro"/>
</dbReference>
<dbReference type="EMBL" id="CP116614">
    <property type="protein sequence ID" value="WCG03710.1"/>
    <property type="molecule type" value="Genomic_DNA"/>
</dbReference>
<dbReference type="InterPro" id="IPR013527">
    <property type="entry name" value="YicC-like_N"/>
</dbReference>
<dbReference type="PANTHER" id="PTHR30636">
    <property type="entry name" value="UPF0701 PROTEIN YICC"/>
    <property type="match status" value="1"/>
</dbReference>
<dbReference type="InterPro" id="IPR013551">
    <property type="entry name" value="YicC-like_C"/>
</dbReference>
<evidence type="ECO:0000259" key="7">
    <source>
        <dbReference type="Pfam" id="PF08340"/>
    </source>
</evidence>
<comment type="cofactor">
    <cofactor evidence="1">
        <name>a divalent metal cation</name>
        <dbReference type="ChEBI" id="CHEBI:60240"/>
    </cofactor>
</comment>
<dbReference type="Pfam" id="PF03755">
    <property type="entry name" value="YicC-like_N"/>
    <property type="match status" value="1"/>
</dbReference>
<dbReference type="NCBIfam" id="TIGR00255">
    <property type="entry name" value="YicC/YloC family endoribonuclease"/>
    <property type="match status" value="1"/>
</dbReference>
<dbReference type="PANTHER" id="PTHR30636:SF3">
    <property type="entry name" value="UPF0701 PROTEIN YICC"/>
    <property type="match status" value="1"/>
</dbReference>
<dbReference type="Proteomes" id="UP001179501">
    <property type="component" value="Chromosome"/>
</dbReference>
<dbReference type="AlphaFoldDB" id="A0AAF0BER1"/>
<sequence>MILSMTGFGKHTIQFADKKITATIKSLNSKQFDLSTKISSRYRDRELPLRALVSADIGRGKVDFSLFLEESGSTDVVSQIFDTEKMSSYFFQLKEFGEKMGVEVPAGGWFEQLLRIPGVIQIDEDKEEEEEIPEDEWAVVIETCRRALDQLIGFREQEGAMLEQVFTEKISNISSLLLQIEQYEPERIQRIKERIEENLTKISEKDYDKNRFEQEMIYYIEKLDVNEEKHRLRNHLSYFLQTMQGEPGQGKKLSFIAQEIGREINTLGSKSNHVEMQQIVVQMKDELEQIKEQVLNVL</sequence>
<evidence type="ECO:0000256" key="2">
    <source>
        <dbReference type="ARBA" id="ARBA00022722"/>
    </source>
</evidence>
<keyword evidence="3" id="KW-0255">Endonuclease</keyword>
<reference evidence="8" key="1">
    <citation type="submission" date="2023-01" db="EMBL/GenBank/DDBJ databases">
        <title>Phages are important unrecognized players in the ecology of the oral pathogen Porphyromonas gingivalis.</title>
        <authorList>
            <person name="Matrishin C.B."/>
            <person name="Kauffman K.M."/>
        </authorList>
    </citation>
    <scope>NUCLEOTIDE SEQUENCE</scope>
    <source>
        <strain evidence="8">ATCC 49417</strain>
    </source>
</reference>
<evidence type="ECO:0000256" key="5">
    <source>
        <dbReference type="ARBA" id="ARBA00035648"/>
    </source>
</evidence>
<evidence type="ECO:0000256" key="3">
    <source>
        <dbReference type="ARBA" id="ARBA00022759"/>
    </source>
</evidence>
<evidence type="ECO:0000313" key="8">
    <source>
        <dbReference type="EMBL" id="WCG03710.1"/>
    </source>
</evidence>
<proteinExistence type="inferred from homology"/>
<evidence type="ECO:0000313" key="9">
    <source>
        <dbReference type="Proteomes" id="UP001179501"/>
    </source>
</evidence>
<comment type="similarity">
    <text evidence="5">Belongs to the YicC/YloC family.</text>
</comment>
<feature type="domain" description="Endoribonuclease YicC-like C-terminal" evidence="7">
    <location>
        <begin position="180"/>
        <end position="297"/>
    </location>
</feature>
<evidence type="ECO:0000256" key="4">
    <source>
        <dbReference type="ARBA" id="ARBA00022801"/>
    </source>
</evidence>